<organism evidence="2 3">
    <name type="scientific">Anaeromyces robustus</name>
    <dbReference type="NCBI Taxonomy" id="1754192"/>
    <lineage>
        <taxon>Eukaryota</taxon>
        <taxon>Fungi</taxon>
        <taxon>Fungi incertae sedis</taxon>
        <taxon>Chytridiomycota</taxon>
        <taxon>Chytridiomycota incertae sedis</taxon>
        <taxon>Neocallimastigomycetes</taxon>
        <taxon>Neocallimastigales</taxon>
        <taxon>Neocallimastigaceae</taxon>
        <taxon>Anaeromyces</taxon>
    </lineage>
</organism>
<evidence type="ECO:0000313" key="3">
    <source>
        <dbReference type="Proteomes" id="UP000193944"/>
    </source>
</evidence>
<keyword evidence="3" id="KW-1185">Reference proteome</keyword>
<name>A0A1Y1XGM9_9FUNG</name>
<feature type="compositionally biased region" description="Basic and acidic residues" evidence="1">
    <location>
        <begin position="543"/>
        <end position="568"/>
    </location>
</feature>
<dbReference type="STRING" id="1754192.A0A1Y1XGM9"/>
<feature type="compositionally biased region" description="Low complexity" evidence="1">
    <location>
        <begin position="512"/>
        <end position="542"/>
    </location>
</feature>
<feature type="compositionally biased region" description="Low complexity" evidence="1">
    <location>
        <begin position="58"/>
        <end position="70"/>
    </location>
</feature>
<accession>A0A1Y1XGM9</accession>
<evidence type="ECO:0008006" key="4">
    <source>
        <dbReference type="Google" id="ProtNLM"/>
    </source>
</evidence>
<feature type="compositionally biased region" description="Low complexity" evidence="1">
    <location>
        <begin position="603"/>
        <end position="613"/>
    </location>
</feature>
<dbReference type="PANTHER" id="PTHR46788">
    <property type="entry name" value="EF-HAND CALCIUM-BINDING DOMAIN-CONTAINING PROTEIN 5"/>
    <property type="match status" value="1"/>
</dbReference>
<feature type="region of interest" description="Disordered" evidence="1">
    <location>
        <begin position="773"/>
        <end position="794"/>
    </location>
</feature>
<dbReference type="Gene3D" id="1.20.920.20">
    <property type="match status" value="1"/>
</dbReference>
<dbReference type="OrthoDB" id="199400at2759"/>
<feature type="region of interest" description="Disordered" evidence="1">
    <location>
        <begin position="1311"/>
        <end position="1339"/>
    </location>
</feature>
<dbReference type="EMBL" id="MCFG01000050">
    <property type="protein sequence ID" value="ORX84556.1"/>
    <property type="molecule type" value="Genomic_DNA"/>
</dbReference>
<evidence type="ECO:0000313" key="2">
    <source>
        <dbReference type="EMBL" id="ORX84556.1"/>
    </source>
</evidence>
<dbReference type="Proteomes" id="UP000193944">
    <property type="component" value="Unassembled WGS sequence"/>
</dbReference>
<reference evidence="2 3" key="1">
    <citation type="submission" date="2016-08" db="EMBL/GenBank/DDBJ databases">
        <title>A Parts List for Fungal Cellulosomes Revealed by Comparative Genomics.</title>
        <authorList>
            <consortium name="DOE Joint Genome Institute"/>
            <person name="Haitjema C.H."/>
            <person name="Gilmore S.P."/>
            <person name="Henske J.K."/>
            <person name="Solomon K.V."/>
            <person name="De Groot R."/>
            <person name="Kuo A."/>
            <person name="Mondo S.J."/>
            <person name="Salamov A.A."/>
            <person name="Labutti K."/>
            <person name="Zhao Z."/>
            <person name="Chiniquy J."/>
            <person name="Barry K."/>
            <person name="Brewer H.M."/>
            <person name="Purvine S.O."/>
            <person name="Wright A.T."/>
            <person name="Boxma B."/>
            <person name="Van Alen T."/>
            <person name="Hackstein J.H."/>
            <person name="Baker S.E."/>
            <person name="Grigoriev I.V."/>
            <person name="O'Malley M.A."/>
        </authorList>
    </citation>
    <scope>NUCLEOTIDE SEQUENCE [LARGE SCALE GENOMIC DNA]</scope>
    <source>
        <strain evidence="2 3">S4</strain>
    </source>
</reference>
<sequence length="1667" mass="193955">MDIETDNNSQLSNFNNENVNEEENEINDDDLIDNEVLNETDKISQPQELNKSKENLDNENNNTKSNSSKSYTRIVNIDNEEVVKPLDDIKNEYQDSTNSISKLHKSRKGLYSGSFSSYPQISKSNKELYQSVVQKKYQLGNNKNYEKKERSPITEEITNEDTEQDLEQCCSSKESIHYHLQDPMASQSFCKEREKVKYIESNMVDVKSISVNELSEEEIKKKNDRWLCPIYLNNEKYKKNFEVDVNNLSVQLLAQEFLTNENVDLETRAYLLESVFPILCVSLKKLLIELDRRKIIERNEKPTEFVVDRNHNAVPRDVPFDSINWLAQYLYRNNPKYSNYSDITSTPYLKSIKTVTTTLKAKLFEMDINKKALKRADELARKREEKRQQKIMEAMYIEKKRTYSNLLISLYKQWVKKLWRKDDNLYLTQYEILDCIKSVLEKYEPNSEDDDFKGKLDLLIQNITIEFNNMIKTNEEKDEIKIEEIAYIDNSNDKQNEQENNELIIEIDINENNENTNNNNKNDNQNSDNDDTINNNNEPGNKNIDEKDIKENENMNNEDNEKTEKNNNDNDNVEDNENKNNGDNANDDKEENQQGNTDDDQIKLNSNNSSENISNKSNEIEIIKELHIQQDRFVEIILNNIIEWKIEDVSQLISLIIENTKIEESEMNRIFEIISQLPGLILLEDEWKKFIENNTEKLELPQHFKDDKQNNVDIVNAEDNEIIKDDQVNDQNDISENLEQGLNKVNLLELKENIKITDNICTIIISQHNDGQNETIPVNENNENTNNSSNNVDNNMEKESFIVNSRFEVSVENLINYLKNNPLTSISDDLFEVNSDEIEISHFQKFIKDIISTYSAKAALFTFYQLNYLKLREIEEARREEIRRKEEEILQKRIRKMKLIFKSVDKEGSGNVLVKILNTVFENVPTSVGDMEFLKYPLEVQDMFVYLKIPVMARALLTKTISEQEFVDHVLNVCSSLSSEHFDIVLQLILDSLGIKDEEEETEENKNENNVDNNDENSEISSREKDQIEVLKMIWTLMKNPNVDISEICDLGLTWTIDTIKKYNTSGQIIGDIVINDPSFDANEEGDKKEQKSSEEIEKHTPRLVYISADNTGKEYLENIDKQFSVLDNPKSSIIEAFENNTVKITKCNESLSEGENIPKDTLILNVPFTGKDNQIAIGVLSLQLKPNNNNIQNTGENEEKSSLPEFSNEDISFIKNVGKVLGYAIEHTSNRERSNAILESCSTYILDLLKNNNVNLYLVEKLPSKAAIENLGKKKKKKEAGNNSDSDNEEPFSKEDYTYVMYVSDKPTEEDKKKILKKNNKKKVNDKNNKNEVKFQKSEKDNVLKKITKKDKNRNLLMESVNTNDIVTRHDTEIEDETVTAIPIIDQMNQCIGMISMNTKLAENDPSFIEEINELKQLAHLIAGAMEMAEQENKKNSKPLLYAETISEQLRRKLFFPKLLLLKARDNLSKVDNNSIAELKSYRVPPTIIHKVICCILYIFGYTPKQVESWQDAARYINQDLLRRMQQYDSTAKQKGSIFKRIKQIIRKYIKVNDIRKQSSLPAQCMYDWLLVCLTLRSIAIRNRRSNKEENIFASNEYEEEEEVFEDEAEEEQTLNYILNHQNKNSRNFKSLFNLSSKKNDESSGSDKEKTIHYSFSYSRLDKLKN</sequence>
<evidence type="ECO:0000256" key="1">
    <source>
        <dbReference type="SAM" id="MobiDB-lite"/>
    </source>
</evidence>
<protein>
    <recommendedName>
        <fullName evidence="4">EF-hand domain-containing protein</fullName>
    </recommendedName>
</protein>
<gene>
    <name evidence="2" type="ORF">BCR32DRAFT_291273</name>
</gene>
<feature type="region of interest" description="Disordered" evidence="1">
    <location>
        <begin position="1"/>
        <end position="73"/>
    </location>
</feature>
<feature type="region of interest" description="Disordered" evidence="1">
    <location>
        <begin position="1273"/>
        <end position="1293"/>
    </location>
</feature>
<feature type="compositionally biased region" description="Low complexity" evidence="1">
    <location>
        <begin position="778"/>
        <end position="794"/>
    </location>
</feature>
<feature type="compositionally biased region" description="Polar residues" evidence="1">
    <location>
        <begin position="1"/>
        <end position="14"/>
    </location>
</feature>
<proteinExistence type="predicted"/>
<reference evidence="2 3" key="2">
    <citation type="submission" date="2016-08" db="EMBL/GenBank/DDBJ databases">
        <title>Pervasive Adenine N6-methylation of Active Genes in Fungi.</title>
        <authorList>
            <consortium name="DOE Joint Genome Institute"/>
            <person name="Mondo S.J."/>
            <person name="Dannebaum R.O."/>
            <person name="Kuo R.C."/>
            <person name="Labutti K."/>
            <person name="Haridas S."/>
            <person name="Kuo A."/>
            <person name="Salamov A."/>
            <person name="Ahrendt S.R."/>
            <person name="Lipzen A."/>
            <person name="Sullivan W."/>
            <person name="Andreopoulos W.B."/>
            <person name="Clum A."/>
            <person name="Lindquist E."/>
            <person name="Daum C."/>
            <person name="Ramamoorthy G.K."/>
            <person name="Gryganskyi A."/>
            <person name="Culley D."/>
            <person name="Magnuson J.K."/>
            <person name="James T.Y."/>
            <person name="O'Malley M.A."/>
            <person name="Stajich J.E."/>
            <person name="Spatafora J.W."/>
            <person name="Visel A."/>
            <person name="Grigoriev I.V."/>
        </authorList>
    </citation>
    <scope>NUCLEOTIDE SEQUENCE [LARGE SCALE GENOMIC DNA]</scope>
    <source>
        <strain evidence="2 3">S4</strain>
    </source>
</reference>
<dbReference type="PANTHER" id="PTHR46788:SF1">
    <property type="entry name" value="EF-HAND CALCIUM-BINDING DOMAIN-CONTAINING PROTEIN 5"/>
    <property type="match status" value="1"/>
</dbReference>
<dbReference type="CDD" id="cd22968">
    <property type="entry name" value="DD_EFCAB5"/>
    <property type="match status" value="1"/>
</dbReference>
<feature type="compositionally biased region" description="Acidic residues" evidence="1">
    <location>
        <begin position="19"/>
        <end position="38"/>
    </location>
</feature>
<feature type="region of interest" description="Disordered" evidence="1">
    <location>
        <begin position="512"/>
        <end position="613"/>
    </location>
</feature>
<feature type="compositionally biased region" description="Basic and acidic residues" evidence="1">
    <location>
        <begin position="1324"/>
        <end position="1339"/>
    </location>
</feature>
<feature type="region of interest" description="Disordered" evidence="1">
    <location>
        <begin position="999"/>
        <end position="1022"/>
    </location>
</feature>
<comment type="caution">
    <text evidence="2">The sequence shown here is derived from an EMBL/GenBank/DDBJ whole genome shotgun (WGS) entry which is preliminary data.</text>
</comment>